<dbReference type="AlphaFoldDB" id="A0A9P8QM41"/>
<dbReference type="OrthoDB" id="4895089at2759"/>
<sequence>MAPADTQNTASEIAVFQWTIYGRQHVAIPSIENLRYQLGHWTSNRLIVIRGLLDEATAEVLQASGVDREFLDAYKERKAYRPKHRRWRSPVTSWWWKFPELLTPGCLREVMYVAGGKEVVLLNAALWVGDTARILLIERPVAFAHRAEAPPPSQATPLERELLEALGNGNQPLEGRLSQVIHERWIDLVSGLGIRSLPVTAYTDMVVAVEGNLDQTRCLPAAIEAVHRTDARDWEEILIRLERRVSKVAK</sequence>
<keyword evidence="2" id="KW-1185">Reference proteome</keyword>
<accession>A0A9P8QM41</accession>
<name>A0A9P8QM41_9HYPO</name>
<keyword evidence="1" id="KW-0645">Protease</keyword>
<keyword evidence="1" id="KW-0378">Hydrolase</keyword>
<organism evidence="1 2">
    <name type="scientific">Trichoderma cornu-damae</name>
    <dbReference type="NCBI Taxonomy" id="654480"/>
    <lineage>
        <taxon>Eukaryota</taxon>
        <taxon>Fungi</taxon>
        <taxon>Dikarya</taxon>
        <taxon>Ascomycota</taxon>
        <taxon>Pezizomycotina</taxon>
        <taxon>Sordariomycetes</taxon>
        <taxon>Hypocreomycetidae</taxon>
        <taxon>Hypocreales</taxon>
        <taxon>Hypocreaceae</taxon>
        <taxon>Trichoderma</taxon>
    </lineage>
</organism>
<proteinExistence type="predicted"/>
<protein>
    <submittedName>
        <fullName evidence="1">Cysteine protease</fullName>
    </submittedName>
</protein>
<dbReference type="EMBL" id="JAIWOZ010000005">
    <property type="protein sequence ID" value="KAH6605042.1"/>
    <property type="molecule type" value="Genomic_DNA"/>
</dbReference>
<dbReference type="GO" id="GO:0008233">
    <property type="term" value="F:peptidase activity"/>
    <property type="evidence" value="ECO:0007669"/>
    <property type="project" value="UniProtKB-KW"/>
</dbReference>
<comment type="caution">
    <text evidence="1">The sequence shown here is derived from an EMBL/GenBank/DDBJ whole genome shotgun (WGS) entry which is preliminary data.</text>
</comment>
<dbReference type="Proteomes" id="UP000827724">
    <property type="component" value="Unassembled WGS sequence"/>
</dbReference>
<dbReference type="GO" id="GO:0006508">
    <property type="term" value="P:proteolysis"/>
    <property type="evidence" value="ECO:0007669"/>
    <property type="project" value="UniProtKB-KW"/>
</dbReference>
<reference evidence="1" key="1">
    <citation type="submission" date="2021-08" db="EMBL/GenBank/DDBJ databases">
        <title>Chromosome-Level Trichoderma cornu-damae using Hi-C Data.</title>
        <authorList>
            <person name="Kim C.S."/>
        </authorList>
    </citation>
    <scope>NUCLEOTIDE SEQUENCE</scope>
    <source>
        <strain evidence="1">KA19-0412C</strain>
    </source>
</reference>
<evidence type="ECO:0000313" key="2">
    <source>
        <dbReference type="Proteomes" id="UP000827724"/>
    </source>
</evidence>
<gene>
    <name evidence="1" type="ORF">Trco_006749</name>
</gene>
<evidence type="ECO:0000313" key="1">
    <source>
        <dbReference type="EMBL" id="KAH6605042.1"/>
    </source>
</evidence>